<dbReference type="KEGG" id="cser:CCO03_01745"/>
<dbReference type="InterPro" id="IPR022742">
    <property type="entry name" value="Hydrolase_4"/>
</dbReference>
<dbReference type="SUPFAM" id="SSF53474">
    <property type="entry name" value="alpha/beta-Hydrolases"/>
    <property type="match status" value="1"/>
</dbReference>
<dbReference type="PANTHER" id="PTHR12277:SF81">
    <property type="entry name" value="PROTEIN ABHD13"/>
    <property type="match status" value="1"/>
</dbReference>
<accession>A0A1Y0ESL8</accession>
<dbReference type="Pfam" id="PF12146">
    <property type="entry name" value="Hydrolase_4"/>
    <property type="match status" value="1"/>
</dbReference>
<name>A0A1Y0ESL8_9BURK</name>
<dbReference type="PANTHER" id="PTHR12277">
    <property type="entry name" value="ALPHA/BETA HYDROLASE DOMAIN-CONTAINING PROTEIN"/>
    <property type="match status" value="1"/>
</dbReference>
<dbReference type="Proteomes" id="UP000196138">
    <property type="component" value="Chromosome"/>
</dbReference>
<reference evidence="2 3" key="1">
    <citation type="submission" date="2017-05" db="EMBL/GenBank/DDBJ databases">
        <authorList>
            <person name="Song R."/>
            <person name="Chenine A.L."/>
            <person name="Ruprecht R.M."/>
        </authorList>
    </citation>
    <scope>NUCLEOTIDE SEQUENCE [LARGE SCALE GENOMIC DNA]</scope>
    <source>
        <strain evidence="2 3">DSM 26136</strain>
    </source>
</reference>
<dbReference type="Gene3D" id="3.40.50.1820">
    <property type="entry name" value="alpha/beta hydrolase"/>
    <property type="match status" value="1"/>
</dbReference>
<feature type="domain" description="Serine aminopeptidase S33" evidence="1">
    <location>
        <begin position="77"/>
        <end position="166"/>
    </location>
</feature>
<gene>
    <name evidence="2" type="ORF">CCO03_01745</name>
</gene>
<dbReference type="OrthoDB" id="9798884at2"/>
<protein>
    <recommendedName>
        <fullName evidence="1">Serine aminopeptidase S33 domain-containing protein</fullName>
    </recommendedName>
</protein>
<dbReference type="EMBL" id="CP021455">
    <property type="protein sequence ID" value="ARU06576.1"/>
    <property type="molecule type" value="Genomic_DNA"/>
</dbReference>
<organism evidence="2 3">
    <name type="scientific">Comamonas serinivorans</name>
    <dbReference type="NCBI Taxonomy" id="1082851"/>
    <lineage>
        <taxon>Bacteria</taxon>
        <taxon>Pseudomonadati</taxon>
        <taxon>Pseudomonadota</taxon>
        <taxon>Betaproteobacteria</taxon>
        <taxon>Burkholderiales</taxon>
        <taxon>Comamonadaceae</taxon>
        <taxon>Comamonas</taxon>
    </lineage>
</organism>
<proteinExistence type="predicted"/>
<evidence type="ECO:0000313" key="2">
    <source>
        <dbReference type="EMBL" id="ARU06576.1"/>
    </source>
</evidence>
<sequence length="239" mass="26465">MLYKPQPRHLPAAENELRLDLDGRTLQITHRAATQAPPNEGLPGAARQPALIYFGGNAEDVSLQLKRFVRLWPHRDLYLVHYRGWGDSSGRPTQAGLLADALAVFDHVQARHDDVAVIGRSLGSGVAIQVAAQRPASALVLVTPYDSIANVAREQMPFWVPVRWLLKDRWESVLVAPRITVPTTVIQAEHDETIGAERTQRLFEAFAPGVAKLRYLPGVDHTSVLFAPAYHRMLALAIV</sequence>
<evidence type="ECO:0000259" key="1">
    <source>
        <dbReference type="Pfam" id="PF12146"/>
    </source>
</evidence>
<evidence type="ECO:0000313" key="3">
    <source>
        <dbReference type="Proteomes" id="UP000196138"/>
    </source>
</evidence>
<keyword evidence="3" id="KW-1185">Reference proteome</keyword>
<dbReference type="AlphaFoldDB" id="A0A1Y0ESL8"/>
<dbReference type="InterPro" id="IPR029058">
    <property type="entry name" value="AB_hydrolase_fold"/>
</dbReference>